<sequence>MSPFRSALLAAATALSLLPAPGRACDLALVLAVDISGSVDEREYEIQMRGLAEGLSDPEVAEALVRNRAALTLVQWTGSTRQAVSVPWTRIASPGDVAALAERIEGTPRLWSIYSTAIGEALLYSAATFGEVPDCERRVIDVSGDGPSNEGIDPRDLRDTLLRDRITVNALVIEDGVSGLRDYYWQNVILGPGAFVVVANSFRDYPDRMREKLRRETERQLSMLESP</sequence>
<dbReference type="Gene3D" id="3.40.50.410">
    <property type="entry name" value="von Willebrand factor, type A domain"/>
    <property type="match status" value="1"/>
</dbReference>
<feature type="domain" description="VWFA" evidence="2">
    <location>
        <begin position="28"/>
        <end position="213"/>
    </location>
</feature>
<dbReference type="PROSITE" id="PS50234">
    <property type="entry name" value="VWFA"/>
    <property type="match status" value="1"/>
</dbReference>
<accession>A0ABT2NSU0</accession>
<dbReference type="SUPFAM" id="SSF53300">
    <property type="entry name" value="vWA-like"/>
    <property type="match status" value="1"/>
</dbReference>
<evidence type="ECO:0000313" key="4">
    <source>
        <dbReference type="Proteomes" id="UP001205601"/>
    </source>
</evidence>
<gene>
    <name evidence="3" type="ORF">N5I32_14005</name>
</gene>
<proteinExistence type="predicted"/>
<dbReference type="InterPro" id="IPR036465">
    <property type="entry name" value="vWFA_dom_sf"/>
</dbReference>
<keyword evidence="1" id="KW-0732">Signal</keyword>
<feature type="chain" id="PRO_5045642225" evidence="1">
    <location>
        <begin position="25"/>
        <end position="227"/>
    </location>
</feature>
<dbReference type="EMBL" id="JAOCQF010000002">
    <property type="protein sequence ID" value="MCT8330634.1"/>
    <property type="molecule type" value="Genomic_DNA"/>
</dbReference>
<evidence type="ECO:0000256" key="1">
    <source>
        <dbReference type="SAM" id="SignalP"/>
    </source>
</evidence>
<name>A0ABT2NSU0_9RHOB</name>
<dbReference type="Pfam" id="PF06707">
    <property type="entry name" value="DUF1194"/>
    <property type="match status" value="1"/>
</dbReference>
<feature type="signal peptide" evidence="1">
    <location>
        <begin position="1"/>
        <end position="24"/>
    </location>
</feature>
<protein>
    <submittedName>
        <fullName evidence="3">DUF1194 domain-containing protein</fullName>
    </submittedName>
</protein>
<comment type="caution">
    <text evidence="3">The sequence shown here is derived from an EMBL/GenBank/DDBJ whole genome shotgun (WGS) entry which is preliminary data.</text>
</comment>
<dbReference type="Proteomes" id="UP001205601">
    <property type="component" value="Unassembled WGS sequence"/>
</dbReference>
<dbReference type="InterPro" id="IPR002035">
    <property type="entry name" value="VWF_A"/>
</dbReference>
<dbReference type="InterPro" id="IPR010607">
    <property type="entry name" value="DUF1194"/>
</dbReference>
<evidence type="ECO:0000259" key="2">
    <source>
        <dbReference type="PROSITE" id="PS50234"/>
    </source>
</evidence>
<evidence type="ECO:0000313" key="3">
    <source>
        <dbReference type="EMBL" id="MCT8330634.1"/>
    </source>
</evidence>
<dbReference type="RefSeq" id="WP_261496492.1">
    <property type="nucleotide sequence ID" value="NZ_JAOCQF010000002.1"/>
</dbReference>
<reference evidence="4" key="1">
    <citation type="submission" date="2023-07" db="EMBL/GenBank/DDBJ databases">
        <title>Defluviimonas sediminis sp. nov., isolated from mangrove sediment.</title>
        <authorList>
            <person name="Liu L."/>
            <person name="Li J."/>
            <person name="Huang Y."/>
            <person name="Pan J."/>
            <person name="Li M."/>
        </authorList>
    </citation>
    <scope>NUCLEOTIDE SEQUENCE [LARGE SCALE GENOMIC DNA]</scope>
    <source>
        <strain evidence="4">FT324</strain>
    </source>
</reference>
<keyword evidence="4" id="KW-1185">Reference proteome</keyword>
<organism evidence="3 4">
    <name type="scientific">Albidovulum sediminis</name>
    <dbReference type="NCBI Taxonomy" id="3066345"/>
    <lineage>
        <taxon>Bacteria</taxon>
        <taxon>Pseudomonadati</taxon>
        <taxon>Pseudomonadota</taxon>
        <taxon>Alphaproteobacteria</taxon>
        <taxon>Rhodobacterales</taxon>
        <taxon>Paracoccaceae</taxon>
        <taxon>Albidovulum</taxon>
    </lineage>
</organism>